<name>A0A0N9VLC4_PSEFL</name>
<sequence length="74" mass="8140">MTDKQGSSGLHGRVINRRGAQMRRVKTMIDRLSVCVGSVLAEATKARVQHAGQVRSQAPERFEGGWRLGARHGE</sequence>
<dbReference type="Proteomes" id="UP000066487">
    <property type="component" value="Chromosome"/>
</dbReference>
<reference evidence="1 2" key="2">
    <citation type="journal article" date="2018" name="Nature">
        <title>Mutant phenotypes for thousands of bacterial genes of unknown function.</title>
        <authorList>
            <person name="Price M.N."/>
            <person name="Wetmore K.M."/>
            <person name="Waters R.J."/>
            <person name="Callaghan M."/>
            <person name="Ray J."/>
            <person name="Liu H."/>
            <person name="Kuehl J.V."/>
            <person name="Melnyk R.A."/>
            <person name="Lamson J.S."/>
            <person name="Suh Y."/>
            <person name="Carlson H.K."/>
            <person name="Esquivel Z."/>
            <person name="Sadeeshkumar H."/>
            <person name="Chakraborty R."/>
            <person name="Zane G.M."/>
            <person name="Rubin B.E."/>
            <person name="Wall J.D."/>
            <person name="Visel A."/>
            <person name="Bristow J."/>
            <person name="Blow M.J."/>
            <person name="Arkin A.P."/>
            <person name="Deutschbauer A.M."/>
        </authorList>
    </citation>
    <scope>NUCLEOTIDE SEQUENCE [LARGE SCALE GENOMIC DNA]</scope>
    <source>
        <strain evidence="1 2">FW300-N2E3</strain>
    </source>
</reference>
<accession>A0A0N9VLC4</accession>
<evidence type="ECO:0000313" key="1">
    <source>
        <dbReference type="EMBL" id="ALI00658.1"/>
    </source>
</evidence>
<organism evidence="1 2">
    <name type="scientific">Pseudomonas fluorescens</name>
    <dbReference type="NCBI Taxonomy" id="294"/>
    <lineage>
        <taxon>Bacteria</taxon>
        <taxon>Pseudomonadati</taxon>
        <taxon>Pseudomonadota</taxon>
        <taxon>Gammaproteobacteria</taxon>
        <taxon>Pseudomonadales</taxon>
        <taxon>Pseudomonadaceae</taxon>
        <taxon>Pseudomonas</taxon>
    </lineage>
</organism>
<dbReference type="EMBL" id="CP012830">
    <property type="protein sequence ID" value="ALI00658.1"/>
    <property type="molecule type" value="Genomic_DNA"/>
</dbReference>
<evidence type="ECO:0000313" key="2">
    <source>
        <dbReference type="Proteomes" id="UP000066487"/>
    </source>
</evidence>
<dbReference type="AlphaFoldDB" id="A0A0N9VLC4"/>
<proteinExistence type="predicted"/>
<gene>
    <name evidence="1" type="ORF">AO353_06190</name>
</gene>
<reference evidence="2" key="1">
    <citation type="submission" date="2015-09" db="EMBL/GenBank/DDBJ databases">
        <title>Whole genome sequence of Pseudomonas fluorescens FW300-N2E3.</title>
        <authorList>
            <person name="Ray J."/>
            <person name="Melnyk R."/>
            <person name="Deutschbauer A."/>
        </authorList>
    </citation>
    <scope>NUCLEOTIDE SEQUENCE [LARGE SCALE GENOMIC DNA]</scope>
    <source>
        <strain evidence="2">FW300-N2E3</strain>
    </source>
</reference>
<protein>
    <submittedName>
        <fullName evidence="1">Uncharacterized protein</fullName>
    </submittedName>
</protein>